<gene>
    <name evidence="2" type="ORF">SAMN02745116_00353</name>
</gene>
<evidence type="ECO:0000313" key="3">
    <source>
        <dbReference type="Proteomes" id="UP000190328"/>
    </source>
</evidence>
<dbReference type="EMBL" id="FUXI01000003">
    <property type="protein sequence ID" value="SJZ45123.1"/>
    <property type="molecule type" value="Genomic_DNA"/>
</dbReference>
<dbReference type="Proteomes" id="UP000190328">
    <property type="component" value="Unassembled WGS sequence"/>
</dbReference>
<keyword evidence="3" id="KW-1185">Reference proteome</keyword>
<evidence type="ECO:0000313" key="2">
    <source>
        <dbReference type="EMBL" id="SJZ45123.1"/>
    </source>
</evidence>
<organism evidence="2 3">
    <name type="scientific">Pilibacter termitis</name>
    <dbReference type="NCBI Taxonomy" id="263852"/>
    <lineage>
        <taxon>Bacteria</taxon>
        <taxon>Bacillati</taxon>
        <taxon>Bacillota</taxon>
        <taxon>Bacilli</taxon>
        <taxon>Lactobacillales</taxon>
        <taxon>Enterococcaceae</taxon>
        <taxon>Pilibacter</taxon>
    </lineage>
</organism>
<sequence length="115" mass="13476">MGKFDKFLEAEETKETYVSLQRKKELQQTQKPKRKAKTTGSSLKSVKMTEETYQILTFLKMSTRKKYLEILDEAMSMYADAEARSNQNFRAMRAMLRETNEVAKGQTTIEDFLEK</sequence>
<evidence type="ECO:0000256" key="1">
    <source>
        <dbReference type="SAM" id="MobiDB-lite"/>
    </source>
</evidence>
<dbReference type="OrthoDB" id="9842396at2"/>
<name>A0A1T4KRX3_9ENTE</name>
<protein>
    <submittedName>
        <fullName evidence="2">Uncharacterized protein</fullName>
    </submittedName>
</protein>
<dbReference type="STRING" id="263852.SAMN02745116_00353"/>
<accession>A0A1T4KRX3</accession>
<dbReference type="RefSeq" id="WP_078806317.1">
    <property type="nucleotide sequence ID" value="NZ_FUXI01000003.1"/>
</dbReference>
<reference evidence="3" key="1">
    <citation type="submission" date="2017-02" db="EMBL/GenBank/DDBJ databases">
        <authorList>
            <person name="Varghese N."/>
            <person name="Submissions S."/>
        </authorList>
    </citation>
    <scope>NUCLEOTIDE SEQUENCE [LARGE SCALE GENOMIC DNA]</scope>
    <source>
        <strain evidence="3">ATCC BAA-1030</strain>
    </source>
</reference>
<proteinExistence type="predicted"/>
<dbReference type="AlphaFoldDB" id="A0A1T4KRX3"/>
<feature type="region of interest" description="Disordered" evidence="1">
    <location>
        <begin position="18"/>
        <end position="43"/>
    </location>
</feature>